<feature type="transmembrane region" description="Helical" evidence="1">
    <location>
        <begin position="71"/>
        <end position="93"/>
    </location>
</feature>
<feature type="transmembrane region" description="Helical" evidence="1">
    <location>
        <begin position="100"/>
        <end position="120"/>
    </location>
</feature>
<proteinExistence type="predicted"/>
<sequence length="135" mass="14376">MLLSRQAGQQHPAEPTYRTFLRACLAACIVLAPAVLLLGFAFDPTGGVGVPSSANVLAADFQAASLLQIQLFLYFNAVTVYFFPLSFIGLGLLAMRRAPWLATIGMIFGLAGSLPFGMFVGPEALAAAVAQRRWV</sequence>
<feature type="transmembrane region" description="Helical" evidence="1">
    <location>
        <begin position="20"/>
        <end position="42"/>
    </location>
</feature>
<keyword evidence="1" id="KW-0472">Membrane</keyword>
<evidence type="ECO:0008006" key="4">
    <source>
        <dbReference type="Google" id="ProtNLM"/>
    </source>
</evidence>
<dbReference type="EMBL" id="MCIF01000002">
    <property type="protein sequence ID" value="RAQ94057.1"/>
    <property type="molecule type" value="Genomic_DNA"/>
</dbReference>
<evidence type="ECO:0000313" key="2">
    <source>
        <dbReference type="EMBL" id="RAQ94057.1"/>
    </source>
</evidence>
<name>A0A328V8W1_9CHLR</name>
<protein>
    <recommendedName>
        <fullName evidence="4">DUF4386 domain-containing protein</fullName>
    </recommendedName>
</protein>
<evidence type="ECO:0000256" key="1">
    <source>
        <dbReference type="SAM" id="Phobius"/>
    </source>
</evidence>
<organism evidence="2 3">
    <name type="scientific">Thermogemmatispora tikiterensis</name>
    <dbReference type="NCBI Taxonomy" id="1825093"/>
    <lineage>
        <taxon>Bacteria</taxon>
        <taxon>Bacillati</taxon>
        <taxon>Chloroflexota</taxon>
        <taxon>Ktedonobacteria</taxon>
        <taxon>Thermogemmatisporales</taxon>
        <taxon>Thermogemmatisporaceae</taxon>
        <taxon>Thermogemmatispora</taxon>
    </lineage>
</organism>
<reference evidence="2 3" key="1">
    <citation type="submission" date="2016-08" db="EMBL/GenBank/DDBJ databases">
        <title>Analysis of Carbohydrate Active Enzymes in Thermogemmatispora T81 Reveals Carbohydrate Degradation Ability.</title>
        <authorList>
            <person name="Tomazini A."/>
            <person name="Lal S."/>
            <person name="Stott M."/>
            <person name="Henrissat B."/>
            <person name="Polikarpov I."/>
            <person name="Sparling R."/>
            <person name="Levin D.B."/>
        </authorList>
    </citation>
    <scope>NUCLEOTIDE SEQUENCE [LARGE SCALE GENOMIC DNA]</scope>
    <source>
        <strain evidence="2 3">T81</strain>
    </source>
</reference>
<gene>
    <name evidence="2" type="ORF">A4R35_00835</name>
</gene>
<accession>A0A328V8W1</accession>
<dbReference type="AlphaFoldDB" id="A0A328V8W1"/>
<keyword evidence="3" id="KW-1185">Reference proteome</keyword>
<keyword evidence="1" id="KW-1133">Transmembrane helix</keyword>
<keyword evidence="1" id="KW-0812">Transmembrane</keyword>
<evidence type="ECO:0000313" key="3">
    <source>
        <dbReference type="Proteomes" id="UP000248706"/>
    </source>
</evidence>
<comment type="caution">
    <text evidence="2">The sequence shown here is derived from an EMBL/GenBank/DDBJ whole genome shotgun (WGS) entry which is preliminary data.</text>
</comment>
<dbReference type="Proteomes" id="UP000248706">
    <property type="component" value="Unassembled WGS sequence"/>
</dbReference>
<dbReference type="OrthoDB" id="160487at2"/>
<dbReference type="RefSeq" id="WP_112425645.1">
    <property type="nucleotide sequence ID" value="NZ_MCIF01000002.1"/>
</dbReference>